<dbReference type="PROSITE" id="PS00012">
    <property type="entry name" value="PHOSPHOPANTETHEINE"/>
    <property type="match status" value="1"/>
</dbReference>
<dbReference type="PROSITE" id="PS50075">
    <property type="entry name" value="CARRIER"/>
    <property type="match status" value="1"/>
</dbReference>
<evidence type="ECO:0000313" key="8">
    <source>
        <dbReference type="Proteomes" id="UP000070598"/>
    </source>
</evidence>
<dbReference type="RefSeq" id="WP_066890286.1">
    <property type="nucleotide sequence ID" value="NZ_CP171739.1"/>
</dbReference>
<evidence type="ECO:0000313" key="7">
    <source>
        <dbReference type="Proteomes" id="UP000070188"/>
    </source>
</evidence>
<dbReference type="InterPro" id="IPR009081">
    <property type="entry name" value="PP-bd_ACP"/>
</dbReference>
<organism evidence="6 8">
    <name type="scientific">Carbonactinospora thermoautotrophica</name>
    <dbReference type="NCBI Taxonomy" id="1469144"/>
    <lineage>
        <taxon>Bacteria</taxon>
        <taxon>Bacillati</taxon>
        <taxon>Actinomycetota</taxon>
        <taxon>Actinomycetes</taxon>
        <taxon>Kitasatosporales</taxon>
        <taxon>Carbonactinosporaceae</taxon>
        <taxon>Carbonactinospora</taxon>
    </lineage>
</organism>
<keyword evidence="7" id="KW-1185">Reference proteome</keyword>
<name>A0A132NFT6_9ACTN</name>
<dbReference type="AlphaFoldDB" id="A0A132NFT6"/>
<dbReference type="InterPro" id="IPR036736">
    <property type="entry name" value="ACP-like_sf"/>
</dbReference>
<dbReference type="Proteomes" id="UP000070659">
    <property type="component" value="Unassembled WGS sequence"/>
</dbReference>
<dbReference type="EMBL" id="JYIK01000971">
    <property type="protein sequence ID" value="KWX08522.1"/>
    <property type="molecule type" value="Genomic_DNA"/>
</dbReference>
<evidence type="ECO:0000313" key="4">
    <source>
        <dbReference type="EMBL" id="KWW98073.1"/>
    </source>
</evidence>
<protein>
    <submittedName>
        <fullName evidence="6">Curamycin polyketide synthase acyl carrier protein</fullName>
    </submittedName>
    <submittedName>
        <fullName evidence="5">Phosphopantetheine-binding protein</fullName>
    </submittedName>
</protein>
<evidence type="ECO:0000256" key="1">
    <source>
        <dbReference type="ARBA" id="ARBA00022450"/>
    </source>
</evidence>
<dbReference type="InterPro" id="IPR006162">
    <property type="entry name" value="Ppantetheine_attach_site"/>
</dbReference>
<dbReference type="SUPFAM" id="SSF47336">
    <property type="entry name" value="ACP-like"/>
    <property type="match status" value="1"/>
</dbReference>
<feature type="domain" description="Carrier" evidence="3">
    <location>
        <begin position="5"/>
        <end position="86"/>
    </location>
</feature>
<dbReference type="OrthoDB" id="3215648at2"/>
<evidence type="ECO:0000259" key="3">
    <source>
        <dbReference type="PROSITE" id="PS50075"/>
    </source>
</evidence>
<dbReference type="Gene3D" id="1.10.1200.10">
    <property type="entry name" value="ACP-like"/>
    <property type="match status" value="1"/>
</dbReference>
<dbReference type="PATRIC" id="fig|1469144.10.peg.4301"/>
<proteinExistence type="predicted"/>
<comment type="caution">
    <text evidence="6">The sequence shown here is derived from an EMBL/GenBank/DDBJ whole genome shotgun (WGS) entry which is preliminary data.</text>
</comment>
<keyword evidence="1" id="KW-0596">Phosphopantetheine</keyword>
<evidence type="ECO:0000313" key="5">
    <source>
        <dbReference type="EMBL" id="KWX02967.1"/>
    </source>
</evidence>
<reference evidence="8" key="2">
    <citation type="submission" date="2015-02" db="EMBL/GenBank/DDBJ databases">
        <title>Physiological reanalysis, assessment of diazotrophy, and genome sequences of multiple isolates of Streptomyces thermoautotrophicus.</title>
        <authorList>
            <person name="MacKellar D.C."/>
            <person name="Lieber L."/>
            <person name="Norman J."/>
            <person name="Bolger A."/>
            <person name="Tobin C."/>
            <person name="Murray J.W."/>
            <person name="Friesen M."/>
            <person name="Prell J."/>
        </authorList>
    </citation>
    <scope>NUCLEOTIDE SEQUENCE [LARGE SCALE GENOMIC DNA]</scope>
    <source>
        <strain evidence="8">UBT1</strain>
    </source>
</reference>
<evidence type="ECO:0000313" key="9">
    <source>
        <dbReference type="Proteomes" id="UP000070659"/>
    </source>
</evidence>
<dbReference type="Proteomes" id="UP000070598">
    <property type="component" value="Unassembled WGS sequence"/>
</dbReference>
<reference evidence="6 9" key="1">
    <citation type="submission" date="2015-02" db="EMBL/GenBank/DDBJ databases">
        <title>Physiological reanalysis, assessment of diazotrophy, and genome sequences of multiple isolates of Streptomyces thermoautotrophicus.</title>
        <authorList>
            <person name="MacKellar D.C."/>
            <person name="Lieber L."/>
            <person name="Norman J."/>
            <person name="Bolger A."/>
            <person name="Tobin C."/>
            <person name="Murray J.W."/>
            <person name="Prell J."/>
        </authorList>
    </citation>
    <scope>NUCLEOTIDE SEQUENCE [LARGE SCALE GENOMIC DNA]</scope>
    <source>
        <strain evidence="6 9">UBT1</strain>
    </source>
</reference>
<dbReference type="Pfam" id="PF00550">
    <property type="entry name" value="PP-binding"/>
    <property type="match status" value="1"/>
</dbReference>
<dbReference type="EMBL" id="JYIJ01000019">
    <property type="protein sequence ID" value="KWW98073.1"/>
    <property type="molecule type" value="Genomic_DNA"/>
</dbReference>
<gene>
    <name evidence="5" type="ORF">LI90_4016</name>
    <name evidence="4" type="ORF">TH66_22540</name>
    <name evidence="6" type="ORF">TR74_14600</name>
</gene>
<keyword evidence="2" id="KW-0597">Phosphoprotein</keyword>
<accession>A0A132NFT6</accession>
<evidence type="ECO:0000313" key="6">
    <source>
        <dbReference type="EMBL" id="KWX08522.1"/>
    </source>
</evidence>
<dbReference type="EMBL" id="LAXD01000001">
    <property type="protein sequence ID" value="KWX02967.1"/>
    <property type="molecule type" value="Genomic_DNA"/>
</dbReference>
<evidence type="ECO:0000256" key="2">
    <source>
        <dbReference type="ARBA" id="ARBA00022553"/>
    </source>
</evidence>
<reference evidence="7" key="4">
    <citation type="submission" date="2015-04" db="EMBL/GenBank/DDBJ databases">
        <title>Physiological reanalysis, assessment of diazotrophy, and genome sequences of multiple isolates of Streptomyces thermoautotrophicus.</title>
        <authorList>
            <person name="MacKellar D.C."/>
            <person name="Lieber L."/>
            <person name="Norman J."/>
            <person name="Bolger A."/>
            <person name="Tobin C."/>
            <person name="Murray J.W."/>
            <person name="Chang R."/>
            <person name="Ford T."/>
            <person name="Nguyen P.Q."/>
            <person name="Woodward J."/>
            <person name="Permingeat H."/>
            <person name="Joshi N.S."/>
            <person name="Silver P.A."/>
            <person name="Usadel B."/>
            <person name="Rutherford A.W."/>
            <person name="Friesen M."/>
            <person name="Prell J."/>
        </authorList>
    </citation>
    <scope>NUCLEOTIDE SEQUENCE [LARGE SCALE GENOMIC DNA]</scope>
    <source>
        <strain evidence="7">H1</strain>
    </source>
</reference>
<dbReference type="STRING" id="1469144.LI90_4016"/>
<dbReference type="Proteomes" id="UP000070188">
    <property type="component" value="Unassembled WGS sequence"/>
</dbReference>
<reference evidence="5" key="3">
    <citation type="submission" date="2015-04" db="EMBL/GenBank/DDBJ databases">
        <title>Physiological reanalysis, assessment of diazotrophy, and genome sequences of multiple isolates of Streptomyces thermoautotrophicus.</title>
        <authorList>
            <person name="MacKellar D.C."/>
            <person name="Lieber L."/>
            <person name="Norman J."/>
            <person name="Bolger A."/>
            <person name="Tobin C."/>
            <person name="Murray J.W."/>
            <person name="Woodward J."/>
            <person name="Friesen M."/>
            <person name="Prell J."/>
        </authorList>
    </citation>
    <scope>NUCLEOTIDE SEQUENCE [LARGE SCALE GENOMIC DNA]</scope>
    <source>
        <strain evidence="5">H1</strain>
    </source>
</reference>
<sequence>MSNGPLTFEELASVINSCAGVPVSGEELAGDPLRSFADLNVDSLGLLGIVAELERRYGIPLGTEAEQCASPHELLNFVNAQITSGV</sequence>